<dbReference type="AlphaFoldDB" id="A0A151WQT0"/>
<feature type="region of interest" description="Disordered" evidence="1">
    <location>
        <begin position="1"/>
        <end position="60"/>
    </location>
</feature>
<name>A0A151WQT0_9HYME</name>
<gene>
    <name evidence="2" type="ORF">ALC60_10732</name>
</gene>
<proteinExistence type="predicted"/>
<sequence length="96" mass="11381">METAERTPGRTIDVGKPNESNRTRVFGKIERERRRGRGGREREKEREVRKERKERRIEAGREKTHVASQLLKNGRPRLITLKIFMYRHAVPETTLS</sequence>
<feature type="compositionally biased region" description="Basic and acidic residues" evidence="1">
    <location>
        <begin position="19"/>
        <end position="60"/>
    </location>
</feature>
<organism evidence="2 3">
    <name type="scientific">Mycetomoellerius zeteki</name>
    <dbReference type="NCBI Taxonomy" id="64791"/>
    <lineage>
        <taxon>Eukaryota</taxon>
        <taxon>Metazoa</taxon>
        <taxon>Ecdysozoa</taxon>
        <taxon>Arthropoda</taxon>
        <taxon>Hexapoda</taxon>
        <taxon>Insecta</taxon>
        <taxon>Pterygota</taxon>
        <taxon>Neoptera</taxon>
        <taxon>Endopterygota</taxon>
        <taxon>Hymenoptera</taxon>
        <taxon>Apocrita</taxon>
        <taxon>Aculeata</taxon>
        <taxon>Formicoidea</taxon>
        <taxon>Formicidae</taxon>
        <taxon>Myrmicinae</taxon>
        <taxon>Mycetomoellerius</taxon>
    </lineage>
</organism>
<dbReference type="EMBL" id="KQ982821">
    <property type="protein sequence ID" value="KYQ50163.1"/>
    <property type="molecule type" value="Genomic_DNA"/>
</dbReference>
<evidence type="ECO:0000256" key="1">
    <source>
        <dbReference type="SAM" id="MobiDB-lite"/>
    </source>
</evidence>
<evidence type="ECO:0000313" key="3">
    <source>
        <dbReference type="Proteomes" id="UP000075809"/>
    </source>
</evidence>
<dbReference type="Proteomes" id="UP000075809">
    <property type="component" value="Unassembled WGS sequence"/>
</dbReference>
<accession>A0A151WQT0</accession>
<keyword evidence="3" id="KW-1185">Reference proteome</keyword>
<reference evidence="2 3" key="1">
    <citation type="submission" date="2015-09" db="EMBL/GenBank/DDBJ databases">
        <title>Trachymyrmex zeteki WGS genome.</title>
        <authorList>
            <person name="Nygaard S."/>
            <person name="Hu H."/>
            <person name="Boomsma J."/>
            <person name="Zhang G."/>
        </authorList>
    </citation>
    <scope>NUCLEOTIDE SEQUENCE [LARGE SCALE GENOMIC DNA]</scope>
    <source>
        <strain evidence="2">Tzet28-1</strain>
        <tissue evidence="2">Whole body</tissue>
    </source>
</reference>
<evidence type="ECO:0000313" key="2">
    <source>
        <dbReference type="EMBL" id="KYQ50163.1"/>
    </source>
</evidence>
<protein>
    <submittedName>
        <fullName evidence="2">Uncharacterized protein</fullName>
    </submittedName>
</protein>